<evidence type="ECO:0008006" key="4">
    <source>
        <dbReference type="Google" id="ProtNLM"/>
    </source>
</evidence>
<gene>
    <name evidence="2" type="ORF">H9Q72_013471</name>
</gene>
<accession>A0A9P7HDQ9</accession>
<dbReference type="SUPFAM" id="SSF48403">
    <property type="entry name" value="Ankyrin repeat"/>
    <property type="match status" value="1"/>
</dbReference>
<keyword evidence="3" id="KW-1185">Reference proteome</keyword>
<feature type="compositionally biased region" description="Acidic residues" evidence="1">
    <location>
        <begin position="1"/>
        <end position="14"/>
    </location>
</feature>
<dbReference type="OrthoDB" id="194358at2759"/>
<feature type="region of interest" description="Disordered" evidence="1">
    <location>
        <begin position="1"/>
        <end position="68"/>
    </location>
</feature>
<evidence type="ECO:0000313" key="3">
    <source>
        <dbReference type="Proteomes" id="UP000750502"/>
    </source>
</evidence>
<reference evidence="2" key="1">
    <citation type="journal article" date="2020" name="bioRxiv">
        <title>Historical genomics reveals the evolutionary mechanisms behind multiple outbreaks of the host-specific coffee wilt pathogen Fusarium xylarioides.</title>
        <authorList>
            <person name="Peck D."/>
            <person name="Nowell R.W."/>
            <person name="Flood J."/>
            <person name="Ryan M.J."/>
            <person name="Barraclough T.G."/>
        </authorList>
    </citation>
    <scope>NUCLEOTIDE SEQUENCE</scope>
    <source>
        <strain evidence="2">IMI 127659i</strain>
    </source>
</reference>
<protein>
    <recommendedName>
        <fullName evidence="4">Ankyrin repeat protein</fullName>
    </recommendedName>
</protein>
<feature type="compositionally biased region" description="Low complexity" evidence="1">
    <location>
        <begin position="31"/>
        <end position="51"/>
    </location>
</feature>
<organism evidence="2 3">
    <name type="scientific">Fusarium xylarioides</name>
    <dbReference type="NCBI Taxonomy" id="221167"/>
    <lineage>
        <taxon>Eukaryota</taxon>
        <taxon>Fungi</taxon>
        <taxon>Dikarya</taxon>
        <taxon>Ascomycota</taxon>
        <taxon>Pezizomycotina</taxon>
        <taxon>Sordariomycetes</taxon>
        <taxon>Hypocreomycetidae</taxon>
        <taxon>Hypocreales</taxon>
        <taxon>Nectriaceae</taxon>
        <taxon>Fusarium</taxon>
        <taxon>Fusarium fujikuroi species complex</taxon>
    </lineage>
</organism>
<dbReference type="EMBL" id="JADFTT010000836">
    <property type="protein sequence ID" value="KAG5758395.1"/>
    <property type="molecule type" value="Genomic_DNA"/>
</dbReference>
<reference evidence="2" key="2">
    <citation type="submission" date="2020-10" db="EMBL/GenBank/DDBJ databases">
        <authorList>
            <person name="Peck L.D."/>
            <person name="Nowell R.W."/>
            <person name="Flood J."/>
            <person name="Ryan M.J."/>
            <person name="Barraclough T.G."/>
        </authorList>
    </citation>
    <scope>NUCLEOTIDE SEQUENCE</scope>
    <source>
        <strain evidence="2">IMI 127659i</strain>
    </source>
</reference>
<dbReference type="Proteomes" id="UP000750502">
    <property type="component" value="Unassembled WGS sequence"/>
</dbReference>
<sequence length="425" mass="46954">MSSQEEQIDQLSPEEQEKQSQEAWRAHEIARQQLQLAKLRQQATQAAQRSQMGYNQMGDGTPSNTSFAYPLLNQQQRGMPLQEGQLAPEERQKRLQEAWRAVRDQPISPQALQQAKIRKQAQQAAQATHASQMGYRQMGDGIPHTCRSDIDINIGLGADVPDLMNFLSACREGDLSTVQTVISSQSRSPLYLHKGLLKALENGKVDIFRYLLRSGAPVTHTTPETILRAPEDKQIALFQVLTEHGWTVNTPKSLLPELIRSNNGPLLDWFLENGADPNLAGPHNEPTQTLRLAASQGTVQLVQKLLNAGAKMASVGLYWAAGACPEGQIPTIRLIDPTAEFDKSRIPVMELLLENGGDVNHRLGTHSMEALYPIVNAVMAGAVERVKWLLSKGADPDLKGPYGSARTYAKRHSSDEMKQVLGVQE</sequence>
<dbReference type="InterPro" id="IPR036770">
    <property type="entry name" value="Ankyrin_rpt-contain_sf"/>
</dbReference>
<dbReference type="PANTHER" id="PTHR46224">
    <property type="entry name" value="ANKYRIN REPEAT FAMILY PROTEIN"/>
    <property type="match status" value="1"/>
</dbReference>
<proteinExistence type="predicted"/>
<name>A0A9P7HDQ9_9HYPO</name>
<feature type="region of interest" description="Disordered" evidence="1">
    <location>
        <begin position="400"/>
        <end position="425"/>
    </location>
</feature>
<evidence type="ECO:0000313" key="2">
    <source>
        <dbReference type="EMBL" id="KAG5758395.1"/>
    </source>
</evidence>
<comment type="caution">
    <text evidence="2">The sequence shown here is derived from an EMBL/GenBank/DDBJ whole genome shotgun (WGS) entry which is preliminary data.</text>
</comment>
<evidence type="ECO:0000256" key="1">
    <source>
        <dbReference type="SAM" id="MobiDB-lite"/>
    </source>
</evidence>
<feature type="compositionally biased region" description="Basic and acidic residues" evidence="1">
    <location>
        <begin position="15"/>
        <end position="30"/>
    </location>
</feature>
<dbReference type="Gene3D" id="1.25.40.20">
    <property type="entry name" value="Ankyrin repeat-containing domain"/>
    <property type="match status" value="2"/>
</dbReference>
<dbReference type="AlphaFoldDB" id="A0A9P7HDQ9"/>
<dbReference type="InterPro" id="IPR051616">
    <property type="entry name" value="Cul2-RING_E3_ligase_SR"/>
</dbReference>